<dbReference type="Pfam" id="PF13400">
    <property type="entry name" value="Tad"/>
    <property type="match status" value="1"/>
</dbReference>
<evidence type="ECO:0000313" key="4">
    <source>
        <dbReference type="Proteomes" id="UP001596507"/>
    </source>
</evidence>
<accession>A0ABW2HGI3</accession>
<reference evidence="4" key="1">
    <citation type="journal article" date="2019" name="Int. J. Syst. Evol. Microbiol.">
        <title>The Global Catalogue of Microorganisms (GCM) 10K type strain sequencing project: providing services to taxonomists for standard genome sequencing and annotation.</title>
        <authorList>
            <consortium name="The Broad Institute Genomics Platform"/>
            <consortium name="The Broad Institute Genome Sequencing Center for Infectious Disease"/>
            <person name="Wu L."/>
            <person name="Ma J."/>
        </authorList>
    </citation>
    <scope>NUCLEOTIDE SEQUENCE [LARGE SCALE GENOMIC DNA]</scope>
    <source>
        <strain evidence="4">CGMCC 1.15772</strain>
    </source>
</reference>
<evidence type="ECO:0000313" key="3">
    <source>
        <dbReference type="EMBL" id="MFC7268555.1"/>
    </source>
</evidence>
<dbReference type="EMBL" id="JBHTBE010000001">
    <property type="protein sequence ID" value="MFC7268555.1"/>
    <property type="molecule type" value="Genomic_DNA"/>
</dbReference>
<dbReference type="InterPro" id="IPR028087">
    <property type="entry name" value="Tad_N"/>
</dbReference>
<proteinExistence type="predicted"/>
<feature type="domain" description="Putative Flp pilus-assembly TadG-like N-terminal" evidence="2">
    <location>
        <begin position="6"/>
        <end position="52"/>
    </location>
</feature>
<gene>
    <name evidence="3" type="ORF">ACFQRL_06260</name>
</gene>
<protein>
    <submittedName>
        <fullName evidence="3">Pilus assembly protein TadG-related protein</fullName>
    </submittedName>
</protein>
<keyword evidence="1" id="KW-1133">Transmembrane helix</keyword>
<organism evidence="3 4">
    <name type="scientific">Microbacterium fluvii</name>
    <dbReference type="NCBI Taxonomy" id="415215"/>
    <lineage>
        <taxon>Bacteria</taxon>
        <taxon>Bacillati</taxon>
        <taxon>Actinomycetota</taxon>
        <taxon>Actinomycetes</taxon>
        <taxon>Micrococcales</taxon>
        <taxon>Microbacteriaceae</taxon>
        <taxon>Microbacterium</taxon>
    </lineage>
</organism>
<keyword evidence="1" id="KW-0812">Transmembrane</keyword>
<feature type="transmembrane region" description="Helical" evidence="1">
    <location>
        <begin position="12"/>
        <end position="34"/>
    </location>
</feature>
<keyword evidence="1" id="KW-0472">Membrane</keyword>
<evidence type="ECO:0000256" key="1">
    <source>
        <dbReference type="SAM" id="Phobius"/>
    </source>
</evidence>
<evidence type="ECO:0000259" key="2">
    <source>
        <dbReference type="Pfam" id="PF13400"/>
    </source>
</evidence>
<keyword evidence="4" id="KW-1185">Reference proteome</keyword>
<name>A0ABW2HGI3_9MICO</name>
<sequence length="134" mass="13635">MTRDDGSILPLTIAYALIALAAILVCVDATSLYLTQKRLDGWADAAALAAADEFTLEVSSGEPHARLTDADVARGAAALLASAGAAAVVVTAASPDGTSARVTLADTWRPPVLTLFVPDGIALQSTATSRSALR</sequence>
<dbReference type="RefSeq" id="WP_262873448.1">
    <property type="nucleotide sequence ID" value="NZ_BAABKW010000002.1"/>
</dbReference>
<dbReference type="Proteomes" id="UP001596507">
    <property type="component" value="Unassembled WGS sequence"/>
</dbReference>
<comment type="caution">
    <text evidence="3">The sequence shown here is derived from an EMBL/GenBank/DDBJ whole genome shotgun (WGS) entry which is preliminary data.</text>
</comment>